<reference evidence="1" key="1">
    <citation type="submission" date="2010-05" db="EMBL/GenBank/DDBJ databases">
        <title>The draft genome of Desulfonatronospira thiodismutans ASO3-1.</title>
        <authorList>
            <consortium name="US DOE Joint Genome Institute (JGI-PGF)"/>
            <person name="Lucas S."/>
            <person name="Copeland A."/>
            <person name="Lapidus A."/>
            <person name="Cheng J.-F."/>
            <person name="Bruce D."/>
            <person name="Goodwin L."/>
            <person name="Pitluck S."/>
            <person name="Chertkov O."/>
            <person name="Brettin T."/>
            <person name="Detter J.C."/>
            <person name="Han C."/>
            <person name="Land M.L."/>
            <person name="Hauser L."/>
            <person name="Kyrpides N."/>
            <person name="Mikhailova N."/>
            <person name="Muyzer G."/>
            <person name="Woyke T."/>
        </authorList>
    </citation>
    <scope>NUCLEOTIDE SEQUENCE [LARGE SCALE GENOMIC DNA]</scope>
    <source>
        <strain evidence="1">ASO3-1</strain>
    </source>
</reference>
<dbReference type="RefSeq" id="WP_008871809.1">
    <property type="nucleotide sequence ID" value="NZ_ACJN02000004.1"/>
</dbReference>
<name>D6SU26_9BACT</name>
<comment type="caution">
    <text evidence="1">The sequence shown here is derived from an EMBL/GenBank/DDBJ whole genome shotgun (WGS) entry which is preliminary data.</text>
</comment>
<dbReference type="AlphaFoldDB" id="D6SU26"/>
<protein>
    <submittedName>
        <fullName evidence="1">Uncharacterized protein</fullName>
    </submittedName>
</protein>
<sequence length="96" mass="11157">MRTHFDPLQYLEYELRLDLSLDSRGSIVVKGLWSLHPHQKQKAQATLTTYNKLLRLQLNAPSRKMRPSVRKLLAQGKIEIKGGQYVKRGDLLQNQM</sequence>
<dbReference type="Proteomes" id="UP000005496">
    <property type="component" value="Unassembled WGS sequence"/>
</dbReference>
<accession>D6SU26</accession>
<evidence type="ECO:0000313" key="2">
    <source>
        <dbReference type="Proteomes" id="UP000005496"/>
    </source>
</evidence>
<organism evidence="1 2">
    <name type="scientific">Desulfonatronospira thiodismutans ASO3-1</name>
    <dbReference type="NCBI Taxonomy" id="555779"/>
    <lineage>
        <taxon>Bacteria</taxon>
        <taxon>Pseudomonadati</taxon>
        <taxon>Thermodesulfobacteriota</taxon>
        <taxon>Desulfovibrionia</taxon>
        <taxon>Desulfovibrionales</taxon>
        <taxon>Desulfonatronovibrionaceae</taxon>
        <taxon>Desulfonatronospira</taxon>
    </lineage>
</organism>
<dbReference type="EMBL" id="ACJN02000004">
    <property type="protein sequence ID" value="EFI33117.1"/>
    <property type="molecule type" value="Genomic_DNA"/>
</dbReference>
<evidence type="ECO:0000313" key="1">
    <source>
        <dbReference type="EMBL" id="EFI33117.1"/>
    </source>
</evidence>
<proteinExistence type="predicted"/>
<keyword evidence="2" id="KW-1185">Reference proteome</keyword>
<gene>
    <name evidence="1" type="ORF">Dthio_PD0432</name>
</gene>